<comment type="caution">
    <text evidence="1">The sequence shown here is derived from an EMBL/GenBank/DDBJ whole genome shotgun (WGS) entry which is preliminary data.</text>
</comment>
<accession>X1DQY8</accession>
<proteinExistence type="predicted"/>
<protein>
    <submittedName>
        <fullName evidence="1">Uncharacterized protein</fullName>
    </submittedName>
</protein>
<gene>
    <name evidence="1" type="ORF">S01H4_49358</name>
</gene>
<dbReference type="AlphaFoldDB" id="X1DQY8"/>
<sequence length="274" mass="32030">QKVFLINFPGLAFHDLLNDNNEFNADRNLLLDDFVDKGGFLISAPIKINQFLGYNIGDNNLSLPFIIVIIPIESFKFDNYYGFEESDINLNLEWLISDAYDDYFRIIFIHEEIKKIVNPKGEVIHIPYGYYGKIILRVMNKDKINIFPTNQILFEEEINIPISIIDFLIFSINESFNKKEYISHYNVTKKLVLEYNFLDKRGYNLLTSLKPKALLFVGSGTESGGRYDIIPTDEKEIKEKTSKLKKILIDIRENIKTKNLKEGEERFTHYLNSF</sequence>
<reference evidence="1" key="1">
    <citation type="journal article" date="2014" name="Front. Microbiol.">
        <title>High frequency of phylogenetically diverse reductive dehalogenase-homologous genes in deep subseafloor sedimentary metagenomes.</title>
        <authorList>
            <person name="Kawai M."/>
            <person name="Futagami T."/>
            <person name="Toyoda A."/>
            <person name="Takaki Y."/>
            <person name="Nishi S."/>
            <person name="Hori S."/>
            <person name="Arai W."/>
            <person name="Tsubouchi T."/>
            <person name="Morono Y."/>
            <person name="Uchiyama I."/>
            <person name="Ito T."/>
            <person name="Fujiyama A."/>
            <person name="Inagaki F."/>
            <person name="Takami H."/>
        </authorList>
    </citation>
    <scope>NUCLEOTIDE SEQUENCE</scope>
    <source>
        <strain evidence="1">Expedition CK06-06</strain>
    </source>
</reference>
<name>X1DQY8_9ZZZZ</name>
<feature type="non-terminal residue" evidence="1">
    <location>
        <position position="274"/>
    </location>
</feature>
<dbReference type="EMBL" id="BART01027914">
    <property type="protein sequence ID" value="GAG98831.1"/>
    <property type="molecule type" value="Genomic_DNA"/>
</dbReference>
<organism evidence="1">
    <name type="scientific">marine sediment metagenome</name>
    <dbReference type="NCBI Taxonomy" id="412755"/>
    <lineage>
        <taxon>unclassified sequences</taxon>
        <taxon>metagenomes</taxon>
        <taxon>ecological metagenomes</taxon>
    </lineage>
</organism>
<feature type="non-terminal residue" evidence="1">
    <location>
        <position position="1"/>
    </location>
</feature>
<evidence type="ECO:0000313" key="1">
    <source>
        <dbReference type="EMBL" id="GAG98831.1"/>
    </source>
</evidence>